<name>A0ABU0M6N2_9HYPH</name>
<dbReference type="InterPro" id="IPR050072">
    <property type="entry name" value="Peptidase_M20A"/>
</dbReference>
<evidence type="ECO:0000313" key="6">
    <source>
        <dbReference type="EMBL" id="MDQ0516601.1"/>
    </source>
</evidence>
<evidence type="ECO:0000256" key="2">
    <source>
        <dbReference type="ARBA" id="ARBA00022723"/>
    </source>
</evidence>
<dbReference type="InterPro" id="IPR001261">
    <property type="entry name" value="ArgE/DapE_CS"/>
</dbReference>
<organism evidence="6 7">
    <name type="scientific">Kaistia geumhonensis</name>
    <dbReference type="NCBI Taxonomy" id="410839"/>
    <lineage>
        <taxon>Bacteria</taxon>
        <taxon>Pseudomonadati</taxon>
        <taxon>Pseudomonadota</taxon>
        <taxon>Alphaproteobacteria</taxon>
        <taxon>Hyphomicrobiales</taxon>
        <taxon>Kaistiaceae</taxon>
        <taxon>Kaistia</taxon>
    </lineage>
</organism>
<evidence type="ECO:0000256" key="4">
    <source>
        <dbReference type="ARBA" id="ARBA00022833"/>
    </source>
</evidence>
<comment type="caution">
    <text evidence="6">The sequence shown here is derived from an EMBL/GenBank/DDBJ whole genome shotgun (WGS) entry which is preliminary data.</text>
</comment>
<dbReference type="Pfam" id="PF01546">
    <property type="entry name" value="Peptidase_M20"/>
    <property type="match status" value="1"/>
</dbReference>
<dbReference type="PANTHER" id="PTHR43808">
    <property type="entry name" value="ACETYLORNITHINE DEACETYLASE"/>
    <property type="match status" value="1"/>
</dbReference>
<dbReference type="SUPFAM" id="SSF55031">
    <property type="entry name" value="Bacterial exopeptidase dimerisation domain"/>
    <property type="match status" value="1"/>
</dbReference>
<dbReference type="Gene3D" id="3.40.630.10">
    <property type="entry name" value="Zn peptidases"/>
    <property type="match status" value="1"/>
</dbReference>
<proteinExistence type="predicted"/>
<dbReference type="Pfam" id="PF07687">
    <property type="entry name" value="M20_dimer"/>
    <property type="match status" value="1"/>
</dbReference>
<dbReference type="PROSITE" id="PS00758">
    <property type="entry name" value="ARGE_DAPE_CPG2_1"/>
    <property type="match status" value="1"/>
</dbReference>
<feature type="domain" description="Peptidase M20 dimerisation" evidence="5">
    <location>
        <begin position="204"/>
        <end position="307"/>
    </location>
</feature>
<dbReference type="RefSeq" id="WP_266279399.1">
    <property type="nucleotide sequence ID" value="NZ_JAPKNF010000001.1"/>
</dbReference>
<comment type="cofactor">
    <cofactor evidence="1">
        <name>Zn(2+)</name>
        <dbReference type="ChEBI" id="CHEBI:29105"/>
    </cofactor>
</comment>
<dbReference type="EMBL" id="JAUSWJ010000001">
    <property type="protein sequence ID" value="MDQ0516601.1"/>
    <property type="molecule type" value="Genomic_DNA"/>
</dbReference>
<dbReference type="GO" id="GO:0008777">
    <property type="term" value="F:acetylornithine deacetylase activity"/>
    <property type="evidence" value="ECO:0007669"/>
    <property type="project" value="UniProtKB-EC"/>
</dbReference>
<gene>
    <name evidence="6" type="ORF">QO015_002214</name>
</gene>
<evidence type="ECO:0000259" key="5">
    <source>
        <dbReference type="Pfam" id="PF07687"/>
    </source>
</evidence>
<accession>A0ABU0M6N2</accession>
<keyword evidence="2" id="KW-0479">Metal-binding</keyword>
<sequence length="421" mass="43714">MTPPDQDLVARLRRALDRDAAIALLARAVGTPSVTGEERAFASLLARELEAIGAEAVRLDDFAPGRPNVSGVLKGEGGGPTVMLIGHTDTVHVRGWAERWAGTEREDPFGGAIVDGAMWGRGTGDLKAGICTAIAAAALLRAAGVAQAPDIAFAFIGDEESGEPGSGVSAGMKAMTAAIEAGKAVRPDFAIYVEPTQLDIYAAQMGFVIADITVTGRSAYFGVPEQGIDALKASHAILAALFAHSAALEARAPHPLVGSPFLLVTTLEGGGYIAVPGECRISLIMKLLPGDDLAEAVAAMEAAVRSAPVDPRIEIAYAYPAGRDHEFGGTPTETPPDLDAVARLVAAVKAVRPDRGAIKGAPYWSEAPFLSTRLGVPTVYCAPGDIRNCHTTEEHVEIEEYLDGIVAFAAFLAGFGRAGGR</sequence>
<reference evidence="6 7" key="1">
    <citation type="submission" date="2023-07" db="EMBL/GenBank/DDBJ databases">
        <title>Genomic Encyclopedia of Type Strains, Phase IV (KMG-IV): sequencing the most valuable type-strain genomes for metagenomic binning, comparative biology and taxonomic classification.</title>
        <authorList>
            <person name="Goeker M."/>
        </authorList>
    </citation>
    <scope>NUCLEOTIDE SEQUENCE [LARGE SCALE GENOMIC DNA]</scope>
    <source>
        <strain evidence="6 7">B1-1</strain>
    </source>
</reference>
<dbReference type="InterPro" id="IPR002933">
    <property type="entry name" value="Peptidase_M20"/>
</dbReference>
<dbReference type="InterPro" id="IPR011650">
    <property type="entry name" value="Peptidase_M20_dimer"/>
</dbReference>
<evidence type="ECO:0000256" key="1">
    <source>
        <dbReference type="ARBA" id="ARBA00001947"/>
    </source>
</evidence>
<dbReference type="EC" id="3.5.1.16" evidence="6"/>
<keyword evidence="4" id="KW-0862">Zinc</keyword>
<protein>
    <submittedName>
        <fullName evidence="6">Acetylornithine deacetylase</fullName>
        <ecNumber evidence="6">3.5.1.16</ecNumber>
    </submittedName>
</protein>
<evidence type="ECO:0000313" key="7">
    <source>
        <dbReference type="Proteomes" id="UP001223743"/>
    </source>
</evidence>
<keyword evidence="7" id="KW-1185">Reference proteome</keyword>
<dbReference type="Proteomes" id="UP001223743">
    <property type="component" value="Unassembled WGS sequence"/>
</dbReference>
<keyword evidence="3 6" id="KW-0378">Hydrolase</keyword>
<dbReference type="SUPFAM" id="SSF53187">
    <property type="entry name" value="Zn-dependent exopeptidases"/>
    <property type="match status" value="1"/>
</dbReference>
<dbReference type="Gene3D" id="3.30.70.360">
    <property type="match status" value="1"/>
</dbReference>
<evidence type="ECO:0000256" key="3">
    <source>
        <dbReference type="ARBA" id="ARBA00022801"/>
    </source>
</evidence>
<dbReference type="InterPro" id="IPR036264">
    <property type="entry name" value="Bact_exopeptidase_dim_dom"/>
</dbReference>